<evidence type="ECO:0000313" key="3">
    <source>
        <dbReference type="WBParaSite" id="nRc.2.0.1.t09497-RA"/>
    </source>
</evidence>
<reference evidence="3" key="1">
    <citation type="submission" date="2022-11" db="UniProtKB">
        <authorList>
            <consortium name="WormBaseParasite"/>
        </authorList>
    </citation>
    <scope>IDENTIFICATION</scope>
</reference>
<feature type="region of interest" description="Disordered" evidence="1">
    <location>
        <begin position="1"/>
        <end position="28"/>
    </location>
</feature>
<proteinExistence type="predicted"/>
<name>A0A915I5U0_ROMCU</name>
<evidence type="ECO:0000256" key="1">
    <source>
        <dbReference type="SAM" id="MobiDB-lite"/>
    </source>
</evidence>
<feature type="compositionally biased region" description="Basic and acidic residues" evidence="1">
    <location>
        <begin position="126"/>
        <end position="135"/>
    </location>
</feature>
<evidence type="ECO:0000313" key="2">
    <source>
        <dbReference type="Proteomes" id="UP000887565"/>
    </source>
</evidence>
<accession>A0A915I5U0</accession>
<protein>
    <submittedName>
        <fullName evidence="3">Uncharacterized protein</fullName>
    </submittedName>
</protein>
<keyword evidence="2" id="KW-1185">Reference proteome</keyword>
<feature type="region of interest" description="Disordered" evidence="1">
    <location>
        <begin position="126"/>
        <end position="165"/>
    </location>
</feature>
<dbReference type="Proteomes" id="UP000887565">
    <property type="component" value="Unplaced"/>
</dbReference>
<organism evidence="2 3">
    <name type="scientific">Romanomermis culicivorax</name>
    <name type="common">Nematode worm</name>
    <dbReference type="NCBI Taxonomy" id="13658"/>
    <lineage>
        <taxon>Eukaryota</taxon>
        <taxon>Metazoa</taxon>
        <taxon>Ecdysozoa</taxon>
        <taxon>Nematoda</taxon>
        <taxon>Enoplea</taxon>
        <taxon>Dorylaimia</taxon>
        <taxon>Mermithida</taxon>
        <taxon>Mermithoidea</taxon>
        <taxon>Mermithidae</taxon>
        <taxon>Romanomermis</taxon>
    </lineage>
</organism>
<sequence>MTGLENDAYDTAEETTNPEVLTSQKSKTEISKKKIETWEKICMQLDWRPTTCHNMQTEQRNPKSTQFGTDVIVKLLRAGGNPSKAKVGLDARGMLGTLLMASCVRKSPCKSMIWTTSGTNICIEMERHRKTKSDNSTDQQKQRAKGPGPSLRTASSGRPIRGSRQ</sequence>
<dbReference type="AlphaFoldDB" id="A0A915I5U0"/>
<dbReference type="WBParaSite" id="nRc.2.0.1.t09497-RA">
    <property type="protein sequence ID" value="nRc.2.0.1.t09497-RA"/>
    <property type="gene ID" value="nRc.2.0.1.g09497"/>
</dbReference>